<protein>
    <submittedName>
        <fullName evidence="1">Uncharacterized protein</fullName>
    </submittedName>
</protein>
<comment type="caution">
    <text evidence="1">The sequence shown here is derived from an EMBL/GenBank/DDBJ whole genome shotgun (WGS) entry which is preliminary data.</text>
</comment>
<gene>
    <name evidence="1" type="ORF">SDC9_196480</name>
</gene>
<name>A0A645IC47_9ZZZZ</name>
<dbReference type="AlphaFoldDB" id="A0A645IC47"/>
<organism evidence="1">
    <name type="scientific">bioreactor metagenome</name>
    <dbReference type="NCBI Taxonomy" id="1076179"/>
    <lineage>
        <taxon>unclassified sequences</taxon>
        <taxon>metagenomes</taxon>
        <taxon>ecological metagenomes</taxon>
    </lineage>
</organism>
<accession>A0A645IC47</accession>
<sequence>MVKFPLSQGYKALQDTKKEITASLKSQIASTAKTFLSNFGDVKPAENINPANKMDFSSLLGVIEKTQGEVSELNFLVRNFLRHPNRPYHRHSVDDLVDIEKARRRLDNLLRSLRETVSCKASVSEDVCKELNEECAWVLEHYLWRLPSQRKEAYEQELHFLLSQLLR</sequence>
<evidence type="ECO:0000313" key="1">
    <source>
        <dbReference type="EMBL" id="MPN48868.1"/>
    </source>
</evidence>
<dbReference type="EMBL" id="VSSQ01111572">
    <property type="protein sequence ID" value="MPN48868.1"/>
    <property type="molecule type" value="Genomic_DNA"/>
</dbReference>
<proteinExistence type="predicted"/>
<reference evidence="1" key="1">
    <citation type="submission" date="2019-08" db="EMBL/GenBank/DDBJ databases">
        <authorList>
            <person name="Kucharzyk K."/>
            <person name="Murdoch R.W."/>
            <person name="Higgins S."/>
            <person name="Loffler F."/>
        </authorList>
    </citation>
    <scope>NUCLEOTIDE SEQUENCE</scope>
</reference>